<keyword evidence="3" id="KW-0443">Lipid metabolism</keyword>
<keyword evidence="6" id="KW-1185">Reference proteome</keyword>
<feature type="signal peptide" evidence="4">
    <location>
        <begin position="1"/>
        <end position="28"/>
    </location>
</feature>
<keyword evidence="1 5" id="KW-0378">Hydrolase</keyword>
<gene>
    <name evidence="5" type="ORF">HD596_001148</name>
</gene>
<dbReference type="RefSeq" id="WP_185068249.1">
    <property type="nucleotide sequence ID" value="NZ_JACHMB010000001.1"/>
</dbReference>
<keyword evidence="4" id="KW-0732">Signal</keyword>
<name>A0A7W9FZE8_9ACTN</name>
<dbReference type="PANTHER" id="PTHR10272">
    <property type="entry name" value="PLATELET-ACTIVATING FACTOR ACETYLHYDROLASE"/>
    <property type="match status" value="1"/>
</dbReference>
<dbReference type="Pfam" id="PF03403">
    <property type="entry name" value="PAF-AH_p_II"/>
    <property type="match status" value="2"/>
</dbReference>
<reference evidence="5 6" key="1">
    <citation type="submission" date="2020-08" db="EMBL/GenBank/DDBJ databases">
        <title>Sequencing the genomes of 1000 actinobacteria strains.</title>
        <authorList>
            <person name="Klenk H.-P."/>
        </authorList>
    </citation>
    <scope>NUCLEOTIDE SEQUENCE [LARGE SCALE GENOMIC DNA]</scope>
    <source>
        <strain evidence="5 6">DSM 45507</strain>
    </source>
</reference>
<dbReference type="Gene3D" id="3.40.50.1820">
    <property type="entry name" value="alpha/beta hydrolase"/>
    <property type="match status" value="1"/>
</dbReference>
<proteinExistence type="predicted"/>
<evidence type="ECO:0000313" key="6">
    <source>
        <dbReference type="Proteomes" id="UP000579153"/>
    </source>
</evidence>
<evidence type="ECO:0000256" key="3">
    <source>
        <dbReference type="ARBA" id="ARBA00023098"/>
    </source>
</evidence>
<accession>A0A7W9FZE8</accession>
<comment type="caution">
    <text evidence="5">The sequence shown here is derived from an EMBL/GenBank/DDBJ whole genome shotgun (WGS) entry which is preliminary data.</text>
</comment>
<evidence type="ECO:0000256" key="2">
    <source>
        <dbReference type="ARBA" id="ARBA00022963"/>
    </source>
</evidence>
<evidence type="ECO:0000313" key="5">
    <source>
        <dbReference type="EMBL" id="MBB5774392.1"/>
    </source>
</evidence>
<feature type="chain" id="PRO_5031313042" evidence="4">
    <location>
        <begin position="29"/>
        <end position="393"/>
    </location>
</feature>
<dbReference type="PANTHER" id="PTHR10272:SF0">
    <property type="entry name" value="PLATELET-ACTIVATING FACTOR ACETYLHYDROLASE"/>
    <property type="match status" value="1"/>
</dbReference>
<evidence type="ECO:0000256" key="1">
    <source>
        <dbReference type="ARBA" id="ARBA00022801"/>
    </source>
</evidence>
<dbReference type="AlphaFoldDB" id="A0A7W9FZE8"/>
<dbReference type="InterPro" id="IPR029058">
    <property type="entry name" value="AB_hydrolase_fold"/>
</dbReference>
<dbReference type="EMBL" id="JACHMB010000001">
    <property type="protein sequence ID" value="MBB5774392.1"/>
    <property type="molecule type" value="Genomic_DNA"/>
</dbReference>
<keyword evidence="2" id="KW-0442">Lipid degradation</keyword>
<dbReference type="Proteomes" id="UP000579153">
    <property type="component" value="Unassembled WGS sequence"/>
</dbReference>
<protein>
    <submittedName>
        <fullName evidence="5">Dienelactone hydrolase</fullName>
    </submittedName>
</protein>
<dbReference type="SUPFAM" id="SSF53474">
    <property type="entry name" value="alpha/beta-Hydrolases"/>
    <property type="match status" value="1"/>
</dbReference>
<evidence type="ECO:0000256" key="4">
    <source>
        <dbReference type="SAM" id="SignalP"/>
    </source>
</evidence>
<dbReference type="GO" id="GO:0016042">
    <property type="term" value="P:lipid catabolic process"/>
    <property type="evidence" value="ECO:0007669"/>
    <property type="project" value="UniProtKB-KW"/>
</dbReference>
<dbReference type="GO" id="GO:0003847">
    <property type="term" value="F:1-alkyl-2-acetylglycerophosphocholine esterase activity"/>
    <property type="evidence" value="ECO:0007669"/>
    <property type="project" value="TreeGrafter"/>
</dbReference>
<sequence>MSHRIGRLALAVLLALPAAASWASTSQAAVGNHVPASWTSTSEAADGNRVPASALRIPKPTGKLPVGMTSLHLKDTSRPDPWVPSVKARELMVSLWYPAAKAGGARAPYMTVKESELTLKEAGASGVPGDLLSKTRIDAVKDARPAKGRLPLVVLSPGFTKPRYSLTGLAEDLASRGYAVAVIGHTYENVATSFPDGRVAECVACEVEPKNPAFFAKVGQIRAADVTFVLDSVLARYPKLIDRSRIAMGGHSVGGASSVAALLKDSRLRAGMNIDGTAVVPVPSGGLAKPYLLLGSEAKHSPGKDPTWDQSWPNLTGWKRWFVVTGTEHASFTDISVLSEQLGIDDGADLPATRSLEITRRIVAAFYDLHLRGKPQPLLNDPASRYPEVKSVG</sequence>
<organism evidence="5 6">
    <name type="scientific">Nonomuraea jabiensis</name>
    <dbReference type="NCBI Taxonomy" id="882448"/>
    <lineage>
        <taxon>Bacteria</taxon>
        <taxon>Bacillati</taxon>
        <taxon>Actinomycetota</taxon>
        <taxon>Actinomycetes</taxon>
        <taxon>Streptosporangiales</taxon>
        <taxon>Streptosporangiaceae</taxon>
        <taxon>Nonomuraea</taxon>
    </lineage>
</organism>